<dbReference type="EC" id="2.5.1.18" evidence="1"/>
<dbReference type="SFLD" id="SFLDG01152">
    <property type="entry name" value="Main.3:_Omega-_and_Tau-like"/>
    <property type="match status" value="1"/>
</dbReference>
<dbReference type="CDD" id="cd03185">
    <property type="entry name" value="GST_C_Tau"/>
    <property type="match status" value="1"/>
</dbReference>
<keyword evidence="8" id="KW-1185">Reference proteome</keyword>
<dbReference type="InterPro" id="IPR040079">
    <property type="entry name" value="Glutathione_S-Trfase"/>
</dbReference>
<dbReference type="Gene3D" id="3.40.30.10">
    <property type="entry name" value="Glutaredoxin"/>
    <property type="match status" value="1"/>
</dbReference>
<dbReference type="SUPFAM" id="SSF52833">
    <property type="entry name" value="Thioredoxin-like"/>
    <property type="match status" value="1"/>
</dbReference>
<keyword evidence="2" id="KW-0808">Transferase</keyword>
<dbReference type="AlphaFoldDB" id="A0A5J5AI22"/>
<proteinExistence type="inferred from homology"/>
<evidence type="ECO:0000256" key="1">
    <source>
        <dbReference type="ARBA" id="ARBA00012452"/>
    </source>
</evidence>
<dbReference type="InterPro" id="IPR045073">
    <property type="entry name" value="Omega/Tau-like"/>
</dbReference>
<dbReference type="SUPFAM" id="SSF47616">
    <property type="entry name" value="GST C-terminal domain-like"/>
    <property type="match status" value="1"/>
</dbReference>
<evidence type="ECO:0000259" key="5">
    <source>
        <dbReference type="PROSITE" id="PS50404"/>
    </source>
</evidence>
<dbReference type="InterPro" id="IPR004046">
    <property type="entry name" value="GST_C"/>
</dbReference>
<dbReference type="InterPro" id="IPR010987">
    <property type="entry name" value="Glutathione-S-Trfase_C-like"/>
</dbReference>
<dbReference type="Gene3D" id="1.20.1050.10">
    <property type="match status" value="1"/>
</dbReference>
<evidence type="ECO:0000259" key="6">
    <source>
        <dbReference type="PROSITE" id="PS50405"/>
    </source>
</evidence>
<evidence type="ECO:0000256" key="4">
    <source>
        <dbReference type="RuleBase" id="RU003494"/>
    </source>
</evidence>
<dbReference type="PROSITE" id="PS50405">
    <property type="entry name" value="GST_CTER"/>
    <property type="match status" value="1"/>
</dbReference>
<dbReference type="InterPro" id="IPR036249">
    <property type="entry name" value="Thioredoxin-like_sf"/>
</dbReference>
<dbReference type="GO" id="GO:0006749">
    <property type="term" value="P:glutathione metabolic process"/>
    <property type="evidence" value="ECO:0007669"/>
    <property type="project" value="InterPro"/>
</dbReference>
<dbReference type="EMBL" id="CM018043">
    <property type="protein sequence ID" value="KAA8530715.1"/>
    <property type="molecule type" value="Genomic_DNA"/>
</dbReference>
<evidence type="ECO:0000256" key="3">
    <source>
        <dbReference type="ARBA" id="ARBA00047960"/>
    </source>
</evidence>
<reference evidence="7 8" key="1">
    <citation type="submission" date="2019-09" db="EMBL/GenBank/DDBJ databases">
        <title>A chromosome-level genome assembly of the Chinese tupelo Nyssa sinensis.</title>
        <authorList>
            <person name="Yang X."/>
            <person name="Kang M."/>
            <person name="Yang Y."/>
            <person name="Xiong H."/>
            <person name="Wang M."/>
            <person name="Zhang Z."/>
            <person name="Wang Z."/>
            <person name="Wu H."/>
            <person name="Ma T."/>
            <person name="Liu J."/>
            <person name="Xi Z."/>
        </authorList>
    </citation>
    <scope>NUCLEOTIDE SEQUENCE [LARGE SCALE GENOMIC DNA]</scope>
    <source>
        <strain evidence="7">J267</strain>
        <tissue evidence="7">Leaf</tissue>
    </source>
</reference>
<dbReference type="GO" id="GO:0004364">
    <property type="term" value="F:glutathione transferase activity"/>
    <property type="evidence" value="ECO:0007669"/>
    <property type="project" value="UniProtKB-EC"/>
</dbReference>
<dbReference type="Pfam" id="PF02798">
    <property type="entry name" value="GST_N"/>
    <property type="match status" value="1"/>
</dbReference>
<evidence type="ECO:0000313" key="8">
    <source>
        <dbReference type="Proteomes" id="UP000325577"/>
    </source>
</evidence>
<dbReference type="PROSITE" id="PS50404">
    <property type="entry name" value="GST_NTER"/>
    <property type="match status" value="1"/>
</dbReference>
<name>A0A5J5AI22_9ASTE</name>
<gene>
    <name evidence="7" type="ORF">F0562_005351</name>
</gene>
<dbReference type="CDD" id="cd03058">
    <property type="entry name" value="GST_N_Tau"/>
    <property type="match status" value="1"/>
</dbReference>
<dbReference type="PANTHER" id="PTHR11260">
    <property type="entry name" value="GLUTATHIONE S-TRANSFERASE, GST, SUPERFAMILY, GST DOMAIN CONTAINING"/>
    <property type="match status" value="1"/>
</dbReference>
<protein>
    <recommendedName>
        <fullName evidence="1">glutathione transferase</fullName>
        <ecNumber evidence="1">2.5.1.18</ecNumber>
    </recommendedName>
</protein>
<dbReference type="FunFam" id="1.20.1050.10:FF:000018">
    <property type="entry name" value="Glutathione S-transferase U20"/>
    <property type="match status" value="1"/>
</dbReference>
<comment type="similarity">
    <text evidence="4">Belongs to the GST superfamily.</text>
</comment>
<dbReference type="Pfam" id="PF00043">
    <property type="entry name" value="GST_C"/>
    <property type="match status" value="1"/>
</dbReference>
<dbReference type="FunFam" id="3.40.30.10:FF:000014">
    <property type="entry name" value="Tau class glutathione S-transferase"/>
    <property type="match status" value="1"/>
</dbReference>
<dbReference type="InterPro" id="IPR036282">
    <property type="entry name" value="Glutathione-S-Trfase_C_sf"/>
</dbReference>
<feature type="domain" description="GST N-terminal" evidence="5">
    <location>
        <begin position="4"/>
        <end position="84"/>
    </location>
</feature>
<dbReference type="SFLD" id="SFLDG00358">
    <property type="entry name" value="Main_(cytGST)"/>
    <property type="match status" value="1"/>
</dbReference>
<feature type="domain" description="GST C-terminal" evidence="6">
    <location>
        <begin position="89"/>
        <end position="209"/>
    </location>
</feature>
<comment type="catalytic activity">
    <reaction evidence="3">
        <text>RX + glutathione = an S-substituted glutathione + a halide anion + H(+)</text>
        <dbReference type="Rhea" id="RHEA:16437"/>
        <dbReference type="ChEBI" id="CHEBI:15378"/>
        <dbReference type="ChEBI" id="CHEBI:16042"/>
        <dbReference type="ChEBI" id="CHEBI:17792"/>
        <dbReference type="ChEBI" id="CHEBI:57925"/>
        <dbReference type="ChEBI" id="CHEBI:90779"/>
        <dbReference type="EC" id="2.5.1.18"/>
    </reaction>
</comment>
<dbReference type="SFLD" id="SFLDS00019">
    <property type="entry name" value="Glutathione_Transferase_(cytos"/>
    <property type="match status" value="1"/>
</dbReference>
<dbReference type="OrthoDB" id="202840at2759"/>
<organism evidence="7 8">
    <name type="scientific">Nyssa sinensis</name>
    <dbReference type="NCBI Taxonomy" id="561372"/>
    <lineage>
        <taxon>Eukaryota</taxon>
        <taxon>Viridiplantae</taxon>
        <taxon>Streptophyta</taxon>
        <taxon>Embryophyta</taxon>
        <taxon>Tracheophyta</taxon>
        <taxon>Spermatophyta</taxon>
        <taxon>Magnoliopsida</taxon>
        <taxon>eudicotyledons</taxon>
        <taxon>Gunneridae</taxon>
        <taxon>Pentapetalae</taxon>
        <taxon>asterids</taxon>
        <taxon>Cornales</taxon>
        <taxon>Nyssaceae</taxon>
        <taxon>Nyssa</taxon>
    </lineage>
</organism>
<dbReference type="GO" id="GO:0005737">
    <property type="term" value="C:cytoplasm"/>
    <property type="evidence" value="ECO:0007669"/>
    <property type="project" value="TreeGrafter"/>
</dbReference>
<sequence length="220" mass="24895">MSKEEVVLLGFWASPFCNRANIALAEKGVAFEGREEDLFGGKSDLLLKSNPIYQKVPVLLHNGKPVCESTNIVSYIDETWPSPPLLPPCPYGRATARFWADFIDKKVFDGGNSIWKSKGEQLEVAKKGFLEILKQLEGAMGEKDYFGGDSFGFVDIIAVPLTSWFYAYEKFGGCKLEDYCPKLYAWMKRCLERESVAKVLPDPEKVYEFVINLRKMHGIE</sequence>
<dbReference type="InterPro" id="IPR004045">
    <property type="entry name" value="Glutathione_S-Trfase_N"/>
</dbReference>
<dbReference type="PANTHER" id="PTHR11260:SF547">
    <property type="entry name" value="GLUTATHIONE S-TRANSFERASE"/>
    <property type="match status" value="1"/>
</dbReference>
<evidence type="ECO:0000313" key="7">
    <source>
        <dbReference type="EMBL" id="KAA8530715.1"/>
    </source>
</evidence>
<accession>A0A5J5AI22</accession>
<evidence type="ECO:0000256" key="2">
    <source>
        <dbReference type="ARBA" id="ARBA00022679"/>
    </source>
</evidence>
<dbReference type="Proteomes" id="UP000325577">
    <property type="component" value="Linkage Group LG2"/>
</dbReference>
<dbReference type="InterPro" id="IPR045074">
    <property type="entry name" value="GST_C_Tau"/>
</dbReference>